<evidence type="ECO:0000313" key="5">
    <source>
        <dbReference type="Proteomes" id="UP000267077"/>
    </source>
</evidence>
<dbReference type="SUPFAM" id="SSF82171">
    <property type="entry name" value="DPP6 N-terminal domain-like"/>
    <property type="match status" value="1"/>
</dbReference>
<feature type="chain" id="PRO_5018764965" evidence="1">
    <location>
        <begin position="26"/>
        <end position="782"/>
    </location>
</feature>
<dbReference type="AlphaFoldDB" id="A0A3S0REV8"/>
<sequence>MRSRIGTSRLYGAMVCGLLAATSYAGHVMAEGHTLTAQDYAQAERFMPYNTMPLVDHAVRTVHWIDGTHFWYVDHDVHGDHYVQMDVTSGKASPLFDHVKLASALTKAGAKSVKTDKLGITDYRVAADGRDQVEVGGTTYLCNLKAAGECVDKSTLVKTGKEPGVLSPDRKQEAFIRNWNLWVRDVVTGKETQLTTDGVENFGYATDNAGWKHTDNAILEWSPDSKQIATFQQDQRLDGDMYTVTTRVGHPELSAWKYPLPGDKNITMIERVIINVPGHKVVRLKMPADQHRSTLCDDVSCGEDGGWDDVKWSQDGNTLAFVSTSRDHKHETFRIADTKTGEVRTVFHEDVATDYESGNGTVNWRYLPDTHEAIWFSERSNWGNLYLYDLTDGKLKHAITTGDGNVTEVLKVDTKTRTVWFRGVGRTPGVNPYYQQFWKVSLDGGEPTLLSPENADHTITMSEDGKYFVDSYSTTSAPPVAVLRDANDGHTAASVAKADISRLVATGWQPPELITLKARDGKTDVYGLMFKPTHFDPKKKYPIVDYIYPGPQTGSVYTYGFMPSQYDDQSLAELGFIVVAIDGMGTPWRSKSFHDTWYGNMGDNTLPDQVVAIKELAQRYNWIDLERVGIWGHSGGGDATADAMFRYPDFFKVGWSESGNHDNREYEDDWGEKWQGLLTTNKDGSTNYDNQANEDQAKNLKGRLMLVHGTIDDNVPFYNTLLVVDALMKANKDFDMLMVPNQHHGYAAATPYITRRRWDYFVTNLAGDTPPKEYALKPWPWK</sequence>
<dbReference type="InterPro" id="IPR002469">
    <property type="entry name" value="Peptidase_S9B_N"/>
</dbReference>
<organism evidence="4 5">
    <name type="scientific">Dyella dinghuensis</name>
    <dbReference type="NCBI Taxonomy" id="1920169"/>
    <lineage>
        <taxon>Bacteria</taxon>
        <taxon>Pseudomonadati</taxon>
        <taxon>Pseudomonadota</taxon>
        <taxon>Gammaproteobacteria</taxon>
        <taxon>Lysobacterales</taxon>
        <taxon>Rhodanobacteraceae</taxon>
        <taxon>Dyella</taxon>
    </lineage>
</organism>
<evidence type="ECO:0000256" key="1">
    <source>
        <dbReference type="SAM" id="SignalP"/>
    </source>
</evidence>
<comment type="caution">
    <text evidence="4">The sequence shown here is derived from an EMBL/GenBank/DDBJ whole genome shotgun (WGS) entry which is preliminary data.</text>
</comment>
<reference evidence="4 5" key="1">
    <citation type="submission" date="2018-12" db="EMBL/GenBank/DDBJ databases">
        <title>Dyella dinghuensis sp. nov. DHOA06 and Dyella choica sp. nov. 4M-K27, isolated from forest soil.</title>
        <authorList>
            <person name="Qiu L.-H."/>
            <person name="Gao Z.-H."/>
        </authorList>
    </citation>
    <scope>NUCLEOTIDE SEQUENCE [LARGE SCALE GENOMIC DNA]</scope>
    <source>
        <strain evidence="4 5">DHOA06</strain>
    </source>
</reference>
<evidence type="ECO:0000259" key="2">
    <source>
        <dbReference type="Pfam" id="PF00326"/>
    </source>
</evidence>
<evidence type="ECO:0000313" key="4">
    <source>
        <dbReference type="EMBL" id="RUL64503.1"/>
    </source>
</evidence>
<keyword evidence="1" id="KW-0732">Signal</keyword>
<dbReference type="RefSeq" id="WP_126673783.1">
    <property type="nucleotide sequence ID" value="NZ_RYZR01000005.1"/>
</dbReference>
<accession>A0A3S0REV8</accession>
<dbReference type="Gene3D" id="3.40.50.1820">
    <property type="entry name" value="alpha/beta hydrolase"/>
    <property type="match status" value="1"/>
</dbReference>
<dbReference type="InterPro" id="IPR001375">
    <property type="entry name" value="Peptidase_S9_cat"/>
</dbReference>
<dbReference type="PANTHER" id="PTHR11731">
    <property type="entry name" value="PROTEASE FAMILY S9B,C DIPEPTIDYL-PEPTIDASE IV-RELATED"/>
    <property type="match status" value="1"/>
</dbReference>
<dbReference type="Pfam" id="PF00930">
    <property type="entry name" value="DPPIV_N"/>
    <property type="match status" value="1"/>
</dbReference>
<dbReference type="Proteomes" id="UP000267077">
    <property type="component" value="Unassembled WGS sequence"/>
</dbReference>
<feature type="signal peptide" evidence="1">
    <location>
        <begin position="1"/>
        <end position="25"/>
    </location>
</feature>
<dbReference type="Pfam" id="PF00326">
    <property type="entry name" value="Peptidase_S9"/>
    <property type="match status" value="1"/>
</dbReference>
<keyword evidence="5" id="KW-1185">Reference proteome</keyword>
<feature type="domain" description="Dipeptidylpeptidase IV N-terminal" evidence="3">
    <location>
        <begin position="163"/>
        <end position="479"/>
    </location>
</feature>
<dbReference type="InterPro" id="IPR029058">
    <property type="entry name" value="AB_hydrolase_fold"/>
</dbReference>
<dbReference type="OrthoDB" id="9812921at2"/>
<dbReference type="GO" id="GO:0008236">
    <property type="term" value="F:serine-type peptidase activity"/>
    <property type="evidence" value="ECO:0007669"/>
    <property type="project" value="InterPro"/>
</dbReference>
<dbReference type="GO" id="GO:0006508">
    <property type="term" value="P:proteolysis"/>
    <property type="evidence" value="ECO:0007669"/>
    <property type="project" value="InterPro"/>
</dbReference>
<evidence type="ECO:0000259" key="3">
    <source>
        <dbReference type="Pfam" id="PF00930"/>
    </source>
</evidence>
<dbReference type="PANTHER" id="PTHR11731:SF118">
    <property type="entry name" value="BLR1971 PROTEIN"/>
    <property type="match status" value="1"/>
</dbReference>
<protein>
    <submittedName>
        <fullName evidence="4">S9 family peptidase</fullName>
    </submittedName>
</protein>
<name>A0A3S0REV8_9GAMM</name>
<dbReference type="InterPro" id="IPR050278">
    <property type="entry name" value="Serine_Prot_S9B/DPPIV"/>
</dbReference>
<dbReference type="Gene3D" id="2.140.10.30">
    <property type="entry name" value="Dipeptidylpeptidase IV, N-terminal domain"/>
    <property type="match status" value="1"/>
</dbReference>
<dbReference type="SUPFAM" id="SSF53474">
    <property type="entry name" value="alpha/beta-Hydrolases"/>
    <property type="match status" value="1"/>
</dbReference>
<gene>
    <name evidence="4" type="ORF">EKH79_10770</name>
</gene>
<proteinExistence type="predicted"/>
<dbReference type="EMBL" id="RYZR01000005">
    <property type="protein sequence ID" value="RUL64503.1"/>
    <property type="molecule type" value="Genomic_DNA"/>
</dbReference>
<feature type="domain" description="Peptidase S9 prolyl oligopeptidase catalytic" evidence="2">
    <location>
        <begin position="569"/>
        <end position="766"/>
    </location>
</feature>